<name>A0ABQ5V1H6_9PROT</name>
<reference evidence="6" key="2">
    <citation type="submission" date="2023-01" db="EMBL/GenBank/DDBJ databases">
        <title>Draft genome sequence of Algimonas porphyrae strain NBRC 108216.</title>
        <authorList>
            <person name="Sun Q."/>
            <person name="Mori K."/>
        </authorList>
    </citation>
    <scope>NUCLEOTIDE SEQUENCE</scope>
    <source>
        <strain evidence="6">NBRC 108216</strain>
    </source>
</reference>
<sequence>MYKYSLLLGAAVCFGLSACAETTPVSTVSAIEMAGADTSVESRAARILAAMTVEEKVGQVIQADIASITPEEVGQYNLGSVLNGGNSAPGGGKVADPQAWVDLADAFWTASTDTTDGGLGIPAIWGTDAVHGHNNLQTATIFPHNSALGAANDPDLMREIGDVTAREIRATGIDWTFAPTLAVALDDRWGRAYESYSENPAIVASFAGPLVEGLQGLQGEDDFMIGENVMATAKHFIGDGGTQLGIDKGDTVGDLKTILDIHGAGYGPAIAAGVQSVMSSFSSVNGEKMHGSRQFLNDILRGEMGFDGFVVGDWNGHAEVPGCTATDCPEALMAGIDMYMAPDSWRGLYESLLDQVGSGEVPMARLDEAVTRILEVKIRSGLLAAGLPSERAATDVSLLGSADHRDVARRAVRQSLVLLKHENDVLPLQPGTNVLISGSGADSMEQQTGGWTLNWQGTGNANEEFLTGETIASGLTDAIEAIGGTATLSEDGTFDTAPDVAIVVFGEQPYAEYKGDVSDLVYEFEGGENLALLRSLQTQGIPVVAVFLTGRPLFMNAHINASDAFVVGWLPGSEGGGVADVLVADSAGEMRHDFTGRLSFSWPDNGVGEPINAADDPGVLFPFGYGLAYGDDGELSGLTEDPGVAATGQSFNGAILSRGDTAAGFQVYVGDSSNLNTPINGLAGESLGGAVTVAGVDYRAQEDARRIAWSGNGEGAFRLASGRSVDLSAFEDQILRLTWRIDQPPEGEVTLGMSCGEGCQGAVDISEALNTAPLNEWTETDVPVSCLVDAGLALENVQNALAITTASAAQISLHDVRFAQGDGSASCP</sequence>
<dbReference type="Gene3D" id="2.60.120.430">
    <property type="entry name" value="Galactose-binding lectin"/>
    <property type="match status" value="1"/>
</dbReference>
<keyword evidence="1" id="KW-0378">Hydrolase</keyword>
<proteinExistence type="predicted"/>
<dbReference type="SUPFAM" id="SSF51445">
    <property type="entry name" value="(Trans)glycosidases"/>
    <property type="match status" value="1"/>
</dbReference>
<dbReference type="Gene3D" id="3.20.20.300">
    <property type="entry name" value="Glycoside hydrolase, family 3, N-terminal domain"/>
    <property type="match status" value="1"/>
</dbReference>
<evidence type="ECO:0000256" key="1">
    <source>
        <dbReference type="ARBA" id="ARBA00022801"/>
    </source>
</evidence>
<feature type="domain" description="Glycoside hydrolase family 3 C-terminal" evidence="4">
    <location>
        <begin position="416"/>
        <end position="629"/>
    </location>
</feature>
<dbReference type="InterPro" id="IPR017853">
    <property type="entry name" value="GH"/>
</dbReference>
<dbReference type="PRINTS" id="PR00133">
    <property type="entry name" value="GLHYDRLASE3"/>
</dbReference>
<evidence type="ECO:0000259" key="3">
    <source>
        <dbReference type="Pfam" id="PF00933"/>
    </source>
</evidence>
<reference evidence="6" key="1">
    <citation type="journal article" date="2014" name="Int. J. Syst. Evol. Microbiol.">
        <title>Complete genome of a new Firmicutes species belonging to the dominant human colonic microbiota ('Ruminococcus bicirculans') reveals two chromosomes and a selective capacity to utilize plant glucans.</title>
        <authorList>
            <consortium name="NISC Comparative Sequencing Program"/>
            <person name="Wegmann U."/>
            <person name="Louis P."/>
            <person name="Goesmann A."/>
            <person name="Henrissat B."/>
            <person name="Duncan S.H."/>
            <person name="Flint H.J."/>
        </authorList>
    </citation>
    <scope>NUCLEOTIDE SEQUENCE</scope>
    <source>
        <strain evidence="6">NBRC 108216</strain>
    </source>
</reference>
<dbReference type="PANTHER" id="PTHR30620">
    <property type="entry name" value="PERIPLASMIC BETA-GLUCOSIDASE-RELATED"/>
    <property type="match status" value="1"/>
</dbReference>
<dbReference type="InterPro" id="IPR041443">
    <property type="entry name" value="Exop_C"/>
</dbReference>
<dbReference type="RefSeq" id="WP_284372926.1">
    <property type="nucleotide sequence ID" value="NZ_BSNJ01000005.1"/>
</dbReference>
<dbReference type="PANTHER" id="PTHR30620:SF77">
    <property type="entry name" value="LYSOSOMAL BETA GLUCOSIDASE-LIKE"/>
    <property type="match status" value="1"/>
</dbReference>
<keyword evidence="2" id="KW-0732">Signal</keyword>
<dbReference type="Pfam" id="PF18559">
    <property type="entry name" value="Exop_C"/>
    <property type="match status" value="1"/>
</dbReference>
<comment type="caution">
    <text evidence="6">The sequence shown here is derived from an EMBL/GenBank/DDBJ whole genome shotgun (WGS) entry which is preliminary data.</text>
</comment>
<dbReference type="Gene3D" id="3.40.50.1700">
    <property type="entry name" value="Glycoside hydrolase family 3 C-terminal domain"/>
    <property type="match status" value="1"/>
</dbReference>
<dbReference type="InterPro" id="IPR001764">
    <property type="entry name" value="Glyco_hydro_3_N"/>
</dbReference>
<dbReference type="Proteomes" id="UP001161390">
    <property type="component" value="Unassembled WGS sequence"/>
</dbReference>
<feature type="domain" description="Glycoside hydrolase family 3 N-terminal" evidence="3">
    <location>
        <begin position="52"/>
        <end position="376"/>
    </location>
</feature>
<dbReference type="EMBL" id="BSNJ01000005">
    <property type="protein sequence ID" value="GLQ21409.1"/>
    <property type="molecule type" value="Genomic_DNA"/>
</dbReference>
<gene>
    <name evidence="6" type="primary">celD</name>
    <name evidence="6" type="ORF">GCM10007854_23640</name>
</gene>
<evidence type="ECO:0000256" key="2">
    <source>
        <dbReference type="SAM" id="SignalP"/>
    </source>
</evidence>
<dbReference type="InterPro" id="IPR002772">
    <property type="entry name" value="Glyco_hydro_3_C"/>
</dbReference>
<organism evidence="6 7">
    <name type="scientific">Algimonas porphyrae</name>
    <dbReference type="NCBI Taxonomy" id="1128113"/>
    <lineage>
        <taxon>Bacteria</taxon>
        <taxon>Pseudomonadati</taxon>
        <taxon>Pseudomonadota</taxon>
        <taxon>Alphaproteobacteria</taxon>
        <taxon>Maricaulales</taxon>
        <taxon>Robiginitomaculaceae</taxon>
        <taxon>Algimonas</taxon>
    </lineage>
</organism>
<dbReference type="PROSITE" id="PS51257">
    <property type="entry name" value="PROKAR_LIPOPROTEIN"/>
    <property type="match status" value="1"/>
</dbReference>
<evidence type="ECO:0000313" key="6">
    <source>
        <dbReference type="EMBL" id="GLQ21409.1"/>
    </source>
</evidence>
<dbReference type="SUPFAM" id="SSF52279">
    <property type="entry name" value="Beta-D-glucan exohydrolase, C-terminal domain"/>
    <property type="match status" value="1"/>
</dbReference>
<protein>
    <submittedName>
        <fullName evidence="6">Glucan 1,4-beta-glucosidase</fullName>
    </submittedName>
</protein>
<feature type="chain" id="PRO_5047010040" evidence="2">
    <location>
        <begin position="21"/>
        <end position="828"/>
    </location>
</feature>
<dbReference type="Pfam" id="PF01915">
    <property type="entry name" value="Glyco_hydro_3_C"/>
    <property type="match status" value="1"/>
</dbReference>
<keyword evidence="7" id="KW-1185">Reference proteome</keyword>
<accession>A0ABQ5V1H6</accession>
<dbReference type="InterPro" id="IPR036962">
    <property type="entry name" value="Glyco_hydro_3_N_sf"/>
</dbReference>
<feature type="signal peptide" evidence="2">
    <location>
        <begin position="1"/>
        <end position="20"/>
    </location>
</feature>
<dbReference type="InterPro" id="IPR036881">
    <property type="entry name" value="Glyco_hydro_3_C_sf"/>
</dbReference>
<dbReference type="InterPro" id="IPR051915">
    <property type="entry name" value="Cellulose_Degrad_GH3"/>
</dbReference>
<evidence type="ECO:0000259" key="5">
    <source>
        <dbReference type="Pfam" id="PF18559"/>
    </source>
</evidence>
<evidence type="ECO:0000313" key="7">
    <source>
        <dbReference type="Proteomes" id="UP001161390"/>
    </source>
</evidence>
<feature type="domain" description="ExoP galactose-binding-like" evidence="5">
    <location>
        <begin position="666"/>
        <end position="818"/>
    </location>
</feature>
<evidence type="ECO:0000259" key="4">
    <source>
        <dbReference type="Pfam" id="PF01915"/>
    </source>
</evidence>
<dbReference type="Pfam" id="PF00933">
    <property type="entry name" value="Glyco_hydro_3"/>
    <property type="match status" value="1"/>
</dbReference>